<proteinExistence type="predicted"/>
<keyword evidence="4" id="KW-1185">Reference proteome</keyword>
<keyword evidence="1" id="KW-0732">Signal</keyword>
<dbReference type="EMBL" id="JAACJM010000029">
    <property type="protein sequence ID" value="KAF5365072.1"/>
    <property type="molecule type" value="Genomic_DNA"/>
</dbReference>
<dbReference type="InterPro" id="IPR001283">
    <property type="entry name" value="CRISP-related"/>
</dbReference>
<dbReference type="SUPFAM" id="SSF55797">
    <property type="entry name" value="PR-1-like"/>
    <property type="match status" value="1"/>
</dbReference>
<dbReference type="InterPro" id="IPR035940">
    <property type="entry name" value="CAP_sf"/>
</dbReference>
<feature type="signal peptide" evidence="1">
    <location>
        <begin position="1"/>
        <end position="20"/>
    </location>
</feature>
<evidence type="ECO:0000256" key="1">
    <source>
        <dbReference type="SAM" id="SignalP"/>
    </source>
</evidence>
<feature type="chain" id="PRO_5034808813" description="SCP domain-containing protein" evidence="1">
    <location>
        <begin position="21"/>
        <end position="174"/>
    </location>
</feature>
<protein>
    <recommendedName>
        <fullName evidence="2">SCP domain-containing protein</fullName>
    </recommendedName>
</protein>
<comment type="caution">
    <text evidence="3">The sequence shown here is derived from an EMBL/GenBank/DDBJ whole genome shotgun (WGS) entry which is preliminary data.</text>
</comment>
<accession>A0A8H5GHI6</accession>
<name>A0A8H5GHI6_9AGAR</name>
<dbReference type="PANTHER" id="PTHR10334">
    <property type="entry name" value="CYSTEINE-RICH SECRETORY PROTEIN-RELATED"/>
    <property type="match status" value="1"/>
</dbReference>
<dbReference type="CDD" id="cd05382">
    <property type="entry name" value="CAP_GAPR1-like"/>
    <property type="match status" value="1"/>
</dbReference>
<dbReference type="OrthoDB" id="337038at2759"/>
<dbReference type="InterPro" id="IPR034113">
    <property type="entry name" value="SCP_GAPR1-like"/>
</dbReference>
<dbReference type="PROSITE" id="PS01010">
    <property type="entry name" value="CRISP_2"/>
    <property type="match status" value="1"/>
</dbReference>
<gene>
    <name evidence="3" type="ORF">D9758_011019</name>
</gene>
<dbReference type="InterPro" id="IPR018244">
    <property type="entry name" value="Allrgn_V5/Tpx1_CS"/>
</dbReference>
<evidence type="ECO:0000313" key="4">
    <source>
        <dbReference type="Proteomes" id="UP000559256"/>
    </source>
</evidence>
<dbReference type="Gene3D" id="3.40.33.10">
    <property type="entry name" value="CAP"/>
    <property type="match status" value="1"/>
</dbReference>
<dbReference type="PROSITE" id="PS01009">
    <property type="entry name" value="CRISP_1"/>
    <property type="match status" value="1"/>
</dbReference>
<evidence type="ECO:0000313" key="3">
    <source>
        <dbReference type="EMBL" id="KAF5365072.1"/>
    </source>
</evidence>
<dbReference type="InterPro" id="IPR014044">
    <property type="entry name" value="CAP_dom"/>
</dbReference>
<evidence type="ECO:0000259" key="2">
    <source>
        <dbReference type="SMART" id="SM00198"/>
    </source>
</evidence>
<dbReference type="SMART" id="SM00198">
    <property type="entry name" value="SCP"/>
    <property type="match status" value="1"/>
</dbReference>
<dbReference type="GO" id="GO:0005576">
    <property type="term" value="C:extracellular region"/>
    <property type="evidence" value="ECO:0007669"/>
    <property type="project" value="InterPro"/>
</dbReference>
<dbReference type="Pfam" id="PF00188">
    <property type="entry name" value="CAP"/>
    <property type="match status" value="1"/>
</dbReference>
<sequence>MQLTLSFASLAILIASSVSALPNPSTLEAGQSFEDQAIDLHNTNRAKYGAGPVTWNEEIAAGVQDYANKCVFKHSGTNGVGENLGAGTGNYTIETAMRSWMNEASNYDYNNPVFSQNTGHFTQVVWKATNQIACAIADCPAGTIFQKSSRYVVCQYTPPGNYRGRFSANVGRPQ</sequence>
<dbReference type="Proteomes" id="UP000559256">
    <property type="component" value="Unassembled WGS sequence"/>
</dbReference>
<organism evidence="3 4">
    <name type="scientific">Tetrapyrgos nigripes</name>
    <dbReference type="NCBI Taxonomy" id="182062"/>
    <lineage>
        <taxon>Eukaryota</taxon>
        <taxon>Fungi</taxon>
        <taxon>Dikarya</taxon>
        <taxon>Basidiomycota</taxon>
        <taxon>Agaricomycotina</taxon>
        <taxon>Agaricomycetes</taxon>
        <taxon>Agaricomycetidae</taxon>
        <taxon>Agaricales</taxon>
        <taxon>Marasmiineae</taxon>
        <taxon>Marasmiaceae</taxon>
        <taxon>Tetrapyrgos</taxon>
    </lineage>
</organism>
<dbReference type="PRINTS" id="PR00837">
    <property type="entry name" value="V5TPXLIKE"/>
</dbReference>
<reference evidence="3 4" key="1">
    <citation type="journal article" date="2020" name="ISME J.">
        <title>Uncovering the hidden diversity of litter-decomposition mechanisms in mushroom-forming fungi.</title>
        <authorList>
            <person name="Floudas D."/>
            <person name="Bentzer J."/>
            <person name="Ahren D."/>
            <person name="Johansson T."/>
            <person name="Persson P."/>
            <person name="Tunlid A."/>
        </authorList>
    </citation>
    <scope>NUCLEOTIDE SEQUENCE [LARGE SCALE GENOMIC DNA]</scope>
    <source>
        <strain evidence="3 4">CBS 291.85</strain>
    </source>
</reference>
<dbReference type="AlphaFoldDB" id="A0A8H5GHI6"/>
<feature type="domain" description="SCP" evidence="2">
    <location>
        <begin position="32"/>
        <end position="164"/>
    </location>
</feature>